<accession>A0A4R7JZP5</accession>
<evidence type="ECO:0000256" key="1">
    <source>
        <dbReference type="SAM" id="SignalP"/>
    </source>
</evidence>
<dbReference type="RefSeq" id="WP_133735143.1">
    <property type="nucleotide sequence ID" value="NZ_SOAX01000002.1"/>
</dbReference>
<dbReference type="OrthoDB" id="9815730at2"/>
<dbReference type="AlphaFoldDB" id="A0A4R7JZP5"/>
<sequence length="607" mass="65156">MSKQTHWIIPTLLALLVLAGCRADEFDEEALTEVFGDTIVTIENEDHGDGEMVLYAAGDEELSEVNRVSMDHADKLFSDVTIPNPAVVEAQWKDAPNHGSIVTGMAEGDTLAMWHLPHVGYLLGERDGWAQLNATRTDALNKAVGDSLAPGVDNLHAATGYLDEDPESRSLGVNDPDLITLYRMALESLVMSDSTQAEDELEAFLNDAGSGVLDGRGRNGYLLDLVQYNPLKFNPLYKMELSGFAREFGNDELIRTITDDGDTEGVEPRRFVSSDGRCDDQFVSNYFRANAQADIKLDAVEVNGQYGDFLEQGVTYTFAIDEDGTVTVKDSNGDTVTDGNDDPLTVARPELFTCSQQAFDGSQDQSLVRYVSDSLSSAAPEQREELVMVGSGDQALAGEGEGGGVYIATESGDQLAVFGDVDPYRGYEPPKEDSVSSACGLDGYYYFAREAENVTATTETPDLGASIDNEELFVDGEAGTAASITIDLSLLGSGTADLTATADEAPMGDLENVLVLVSRADDESLSVSALDGVTITTYKDGEVQTVYEEGTFLDADLAGTLSNDNLEVIKFSTTKAFDTLEFSVDGNLELDTGIEVHEACYGAGTTN</sequence>
<keyword evidence="1" id="KW-0732">Signal</keyword>
<dbReference type="PROSITE" id="PS51257">
    <property type="entry name" value="PROKAR_LIPOPROTEIN"/>
    <property type="match status" value="1"/>
</dbReference>
<organism evidence="2 3">
    <name type="scientific">Halospina denitrificans</name>
    <dbReference type="NCBI Taxonomy" id="332522"/>
    <lineage>
        <taxon>Bacteria</taxon>
        <taxon>Pseudomonadati</taxon>
        <taxon>Pseudomonadota</taxon>
        <taxon>Gammaproteobacteria</taxon>
        <taxon>Halospina</taxon>
    </lineage>
</organism>
<evidence type="ECO:0000313" key="3">
    <source>
        <dbReference type="Proteomes" id="UP000295830"/>
    </source>
</evidence>
<protein>
    <recommendedName>
        <fullName evidence="4">Lipoprotein</fullName>
    </recommendedName>
</protein>
<comment type="caution">
    <text evidence="2">The sequence shown here is derived from an EMBL/GenBank/DDBJ whole genome shotgun (WGS) entry which is preliminary data.</text>
</comment>
<name>A0A4R7JZP5_9GAMM</name>
<evidence type="ECO:0008006" key="4">
    <source>
        <dbReference type="Google" id="ProtNLM"/>
    </source>
</evidence>
<feature type="signal peptide" evidence="1">
    <location>
        <begin position="1"/>
        <end position="23"/>
    </location>
</feature>
<feature type="chain" id="PRO_5020741431" description="Lipoprotein" evidence="1">
    <location>
        <begin position="24"/>
        <end position="607"/>
    </location>
</feature>
<dbReference type="Proteomes" id="UP000295830">
    <property type="component" value="Unassembled WGS sequence"/>
</dbReference>
<dbReference type="EMBL" id="SOAX01000002">
    <property type="protein sequence ID" value="TDT43043.1"/>
    <property type="molecule type" value="Genomic_DNA"/>
</dbReference>
<reference evidence="2 3" key="1">
    <citation type="submission" date="2019-03" db="EMBL/GenBank/DDBJ databases">
        <title>Genomic Encyclopedia of Type Strains, Phase IV (KMG-IV): sequencing the most valuable type-strain genomes for metagenomic binning, comparative biology and taxonomic classification.</title>
        <authorList>
            <person name="Goeker M."/>
        </authorList>
    </citation>
    <scope>NUCLEOTIDE SEQUENCE [LARGE SCALE GENOMIC DNA]</scope>
    <source>
        <strain evidence="2 3">DSM 15505</strain>
    </source>
</reference>
<evidence type="ECO:0000313" key="2">
    <source>
        <dbReference type="EMBL" id="TDT43043.1"/>
    </source>
</evidence>
<proteinExistence type="predicted"/>
<gene>
    <name evidence="2" type="ORF">DES49_0849</name>
</gene>
<keyword evidence="3" id="KW-1185">Reference proteome</keyword>